<dbReference type="Proteomes" id="UP001144096">
    <property type="component" value="Unassembled WGS sequence"/>
</dbReference>
<reference evidence="1" key="1">
    <citation type="submission" date="2022-06" db="EMBL/GenBank/DDBJ databases">
        <title>Amycolatopsis iheyaensis sp. nov., a new species of the genus Amycolatopsis isolated from soil in Iheya island, Japan.</title>
        <authorList>
            <person name="Ngamcharungchit C."/>
            <person name="Kanto H."/>
            <person name="Take A."/>
            <person name="Intra B."/>
            <person name="Matsumoto A."/>
            <person name="Panbangred W."/>
            <person name="Inahashi Y."/>
        </authorList>
    </citation>
    <scope>NUCLEOTIDE SEQUENCE</scope>
    <source>
        <strain evidence="1">OK19-0408</strain>
    </source>
</reference>
<gene>
    <name evidence="1" type="ORF">M8542_34075</name>
</gene>
<dbReference type="EMBL" id="JAMXQV010000021">
    <property type="protein sequence ID" value="MCR6487866.1"/>
    <property type="molecule type" value="Genomic_DNA"/>
</dbReference>
<evidence type="ECO:0000313" key="1">
    <source>
        <dbReference type="EMBL" id="MCR6487866.1"/>
    </source>
</evidence>
<accession>A0A9X2NI48</accession>
<sequence>MVASFVIGGDSLRRSGFDVNDGTKPVSAGYPAKVVNSIQGSCAAAKTRIIGA</sequence>
<dbReference type="AlphaFoldDB" id="A0A9X2NI48"/>
<name>A0A9X2NI48_9PSEU</name>
<keyword evidence="2" id="KW-1185">Reference proteome</keyword>
<dbReference type="RefSeq" id="WP_257924431.1">
    <property type="nucleotide sequence ID" value="NZ_JAMXQV010000021.1"/>
</dbReference>
<proteinExistence type="predicted"/>
<organism evidence="1 2">
    <name type="scientific">Amycolatopsis iheyensis</name>
    <dbReference type="NCBI Taxonomy" id="2945988"/>
    <lineage>
        <taxon>Bacteria</taxon>
        <taxon>Bacillati</taxon>
        <taxon>Actinomycetota</taxon>
        <taxon>Actinomycetes</taxon>
        <taxon>Pseudonocardiales</taxon>
        <taxon>Pseudonocardiaceae</taxon>
        <taxon>Amycolatopsis</taxon>
    </lineage>
</organism>
<protein>
    <submittedName>
        <fullName evidence="1">Uncharacterized protein</fullName>
    </submittedName>
</protein>
<comment type="caution">
    <text evidence="1">The sequence shown here is derived from an EMBL/GenBank/DDBJ whole genome shotgun (WGS) entry which is preliminary data.</text>
</comment>
<evidence type="ECO:0000313" key="2">
    <source>
        <dbReference type="Proteomes" id="UP001144096"/>
    </source>
</evidence>